<sequence length="145" mass="15486">MVGVELFFALAQGVYFWVVYFWPVTLVLAALWVLWAAAAARHVLGAGQWRVLALGCLAPFAFPLVILICGTLFAAPPSGQGSPARLLVGQTLVVILLLAQLPLAAVSAKRFGERWPVVATSWICGGYLSLMAGAVSWMAVTGDWL</sequence>
<keyword evidence="1" id="KW-1133">Transmembrane helix</keyword>
<dbReference type="Proteomes" id="UP000214646">
    <property type="component" value="Unassembled WGS sequence"/>
</dbReference>
<protein>
    <submittedName>
        <fullName evidence="2">Uncharacterized protein</fullName>
    </submittedName>
</protein>
<organism evidence="2 3">
    <name type="scientific">Fimbriiglobus ruber</name>
    <dbReference type="NCBI Taxonomy" id="1908690"/>
    <lineage>
        <taxon>Bacteria</taxon>
        <taxon>Pseudomonadati</taxon>
        <taxon>Planctomycetota</taxon>
        <taxon>Planctomycetia</taxon>
        <taxon>Gemmatales</taxon>
        <taxon>Gemmataceae</taxon>
        <taxon>Fimbriiglobus</taxon>
    </lineage>
</organism>
<comment type="caution">
    <text evidence="2">The sequence shown here is derived from an EMBL/GenBank/DDBJ whole genome shotgun (WGS) entry which is preliminary data.</text>
</comment>
<dbReference type="EMBL" id="NIDE01000002">
    <property type="protein sequence ID" value="OWK45461.1"/>
    <property type="molecule type" value="Genomic_DNA"/>
</dbReference>
<keyword evidence="3" id="KW-1185">Reference proteome</keyword>
<keyword evidence="1" id="KW-0472">Membrane</keyword>
<reference evidence="3" key="1">
    <citation type="submission" date="2017-06" db="EMBL/GenBank/DDBJ databases">
        <title>Genome analysis of Fimbriiglobus ruber SP5, the first member of the order Planctomycetales with confirmed chitinolytic capability.</title>
        <authorList>
            <person name="Ravin N.V."/>
            <person name="Rakitin A.L."/>
            <person name="Ivanova A.A."/>
            <person name="Beletsky A.V."/>
            <person name="Kulichevskaya I.S."/>
            <person name="Mardanov A.V."/>
            <person name="Dedysh S.N."/>
        </authorList>
    </citation>
    <scope>NUCLEOTIDE SEQUENCE [LARGE SCALE GENOMIC DNA]</scope>
    <source>
        <strain evidence="3">SP5</strain>
    </source>
</reference>
<dbReference type="AlphaFoldDB" id="A0A225DVQ9"/>
<feature type="transmembrane region" description="Helical" evidence="1">
    <location>
        <begin position="87"/>
        <end position="106"/>
    </location>
</feature>
<evidence type="ECO:0000313" key="2">
    <source>
        <dbReference type="EMBL" id="OWK45461.1"/>
    </source>
</evidence>
<feature type="transmembrane region" description="Helical" evidence="1">
    <location>
        <begin position="118"/>
        <end position="140"/>
    </location>
</feature>
<feature type="transmembrane region" description="Helical" evidence="1">
    <location>
        <begin position="20"/>
        <end position="39"/>
    </location>
</feature>
<name>A0A225DVQ9_9BACT</name>
<gene>
    <name evidence="2" type="ORF">FRUB_01792</name>
</gene>
<dbReference type="RefSeq" id="WP_088253191.1">
    <property type="nucleotide sequence ID" value="NZ_NIDE01000002.1"/>
</dbReference>
<accession>A0A225DVQ9</accession>
<evidence type="ECO:0000313" key="3">
    <source>
        <dbReference type="Proteomes" id="UP000214646"/>
    </source>
</evidence>
<keyword evidence="1" id="KW-0812">Transmembrane</keyword>
<evidence type="ECO:0000256" key="1">
    <source>
        <dbReference type="SAM" id="Phobius"/>
    </source>
</evidence>
<feature type="transmembrane region" description="Helical" evidence="1">
    <location>
        <begin position="51"/>
        <end position="75"/>
    </location>
</feature>
<proteinExistence type="predicted"/>